<keyword evidence="2" id="KW-1185">Reference proteome</keyword>
<evidence type="ECO:0000313" key="1">
    <source>
        <dbReference type="EMBL" id="KAK9788569.1"/>
    </source>
</evidence>
<gene>
    <name evidence="1" type="ORF">WJX73_001646</name>
</gene>
<dbReference type="PANTHER" id="PTHR36770">
    <property type="entry name" value="PHOTOSYSTEM I ASSEMBLY FACTOR PSA3, CHLOROPLASTIC"/>
    <property type="match status" value="1"/>
</dbReference>
<comment type="caution">
    <text evidence="1">The sequence shown here is derived from an EMBL/GenBank/DDBJ whole genome shotgun (WGS) entry which is preliminary data.</text>
</comment>
<proteinExistence type="predicted"/>
<dbReference type="PANTHER" id="PTHR36770:SF1">
    <property type="entry name" value="PHOTOSYSTEM I ASSEMBLY FACTOR PSA3, CHLOROPLASTIC"/>
    <property type="match status" value="1"/>
</dbReference>
<organism evidence="1 2">
    <name type="scientific">Symbiochloris irregularis</name>
    <dbReference type="NCBI Taxonomy" id="706552"/>
    <lineage>
        <taxon>Eukaryota</taxon>
        <taxon>Viridiplantae</taxon>
        <taxon>Chlorophyta</taxon>
        <taxon>core chlorophytes</taxon>
        <taxon>Trebouxiophyceae</taxon>
        <taxon>Trebouxiales</taxon>
        <taxon>Trebouxiaceae</taxon>
        <taxon>Symbiochloris</taxon>
    </lineage>
</organism>
<sequence length="247" mass="26849">MLLQSAFRLLPDAPPAVARQTALAGPGPLSHSATACRSRQKHGRMHAQAEDSGGVGGFFKQLQGGLPIVGLLSRLFSPTGMGLEDLSYPEFSRRIYETSSADFRTAAEEMEKRYGKVSQLRYILLILWMSRLGGGLIPANHIPKAAQRIRVSFDIEIEIERFLQARQSKLEEYGMARPQSKTQEQMAIAMDSLCRLGPGLKDGQAISAEDEPILINIVTGGFADVDGASELASSVASGRQSRARAYV</sequence>
<protein>
    <submittedName>
        <fullName evidence="1">Uncharacterized protein</fullName>
    </submittedName>
</protein>
<reference evidence="1 2" key="1">
    <citation type="journal article" date="2024" name="Nat. Commun.">
        <title>Phylogenomics reveals the evolutionary origins of lichenization in chlorophyte algae.</title>
        <authorList>
            <person name="Puginier C."/>
            <person name="Libourel C."/>
            <person name="Otte J."/>
            <person name="Skaloud P."/>
            <person name="Haon M."/>
            <person name="Grisel S."/>
            <person name="Petersen M."/>
            <person name="Berrin J.G."/>
            <person name="Delaux P.M."/>
            <person name="Dal Grande F."/>
            <person name="Keller J."/>
        </authorList>
    </citation>
    <scope>NUCLEOTIDE SEQUENCE [LARGE SCALE GENOMIC DNA]</scope>
    <source>
        <strain evidence="1 2">SAG 2036</strain>
    </source>
</reference>
<name>A0AAW1NJP7_9CHLO</name>
<dbReference type="InterPro" id="IPR037736">
    <property type="entry name" value="PSA3"/>
</dbReference>
<accession>A0AAW1NJP7</accession>
<dbReference type="Proteomes" id="UP001465755">
    <property type="component" value="Unassembled WGS sequence"/>
</dbReference>
<evidence type="ECO:0000313" key="2">
    <source>
        <dbReference type="Proteomes" id="UP001465755"/>
    </source>
</evidence>
<dbReference type="EMBL" id="JALJOQ010000224">
    <property type="protein sequence ID" value="KAK9788569.1"/>
    <property type="molecule type" value="Genomic_DNA"/>
</dbReference>
<dbReference type="AlphaFoldDB" id="A0AAW1NJP7"/>
<dbReference type="GO" id="GO:0048564">
    <property type="term" value="P:photosystem I assembly"/>
    <property type="evidence" value="ECO:0007669"/>
    <property type="project" value="InterPro"/>
</dbReference>